<accession>A0A0C2WQV1</accession>
<dbReference type="PANTHER" id="PTHR47338:SF5">
    <property type="entry name" value="ZN(II)2CYS6 TRANSCRIPTION FACTOR (EUROFUNG)"/>
    <property type="match status" value="1"/>
</dbReference>
<dbReference type="HOGENOM" id="CLU_010791_0_0_1"/>
<evidence type="ECO:0000256" key="4">
    <source>
        <dbReference type="ARBA" id="ARBA00023163"/>
    </source>
</evidence>
<dbReference type="Gene3D" id="4.10.240.10">
    <property type="entry name" value="Zn(2)-C6 fungal-type DNA-binding domain"/>
    <property type="match status" value="1"/>
</dbReference>
<keyword evidence="4" id="KW-0804">Transcription</keyword>
<evidence type="ECO:0000259" key="7">
    <source>
        <dbReference type="PROSITE" id="PS50048"/>
    </source>
</evidence>
<dbReference type="OrthoDB" id="10261408at2759"/>
<proteinExistence type="predicted"/>
<reference evidence="8 9" key="1">
    <citation type="submission" date="2014-04" db="EMBL/GenBank/DDBJ databases">
        <title>Evolutionary Origins and Diversification of the Mycorrhizal Mutualists.</title>
        <authorList>
            <consortium name="DOE Joint Genome Institute"/>
            <consortium name="Mycorrhizal Genomics Consortium"/>
            <person name="Kohler A."/>
            <person name="Kuo A."/>
            <person name="Nagy L.G."/>
            <person name="Floudas D."/>
            <person name="Copeland A."/>
            <person name="Barry K.W."/>
            <person name="Cichocki N."/>
            <person name="Veneault-Fourrey C."/>
            <person name="LaButti K."/>
            <person name="Lindquist E.A."/>
            <person name="Lipzen A."/>
            <person name="Lundell T."/>
            <person name="Morin E."/>
            <person name="Murat C."/>
            <person name="Riley R."/>
            <person name="Ohm R."/>
            <person name="Sun H."/>
            <person name="Tunlid A."/>
            <person name="Henrissat B."/>
            <person name="Grigoriev I.V."/>
            <person name="Hibbett D.S."/>
            <person name="Martin F."/>
        </authorList>
    </citation>
    <scope>NUCLEOTIDE SEQUENCE [LARGE SCALE GENOMIC DNA]</scope>
    <source>
        <strain evidence="8 9">Koide BX008</strain>
    </source>
</reference>
<dbReference type="PROSITE" id="PS50048">
    <property type="entry name" value="ZN2_CY6_FUNGAL_2"/>
    <property type="match status" value="1"/>
</dbReference>
<feature type="compositionally biased region" description="Polar residues" evidence="6">
    <location>
        <begin position="273"/>
        <end position="284"/>
    </location>
</feature>
<evidence type="ECO:0000256" key="3">
    <source>
        <dbReference type="ARBA" id="ARBA00023015"/>
    </source>
</evidence>
<dbReference type="Pfam" id="PF00172">
    <property type="entry name" value="Zn_clus"/>
    <property type="match status" value="1"/>
</dbReference>
<dbReference type="InterPro" id="IPR001138">
    <property type="entry name" value="Zn2Cys6_DnaBD"/>
</dbReference>
<evidence type="ECO:0000313" key="9">
    <source>
        <dbReference type="Proteomes" id="UP000054549"/>
    </source>
</evidence>
<evidence type="ECO:0000256" key="5">
    <source>
        <dbReference type="ARBA" id="ARBA00023242"/>
    </source>
</evidence>
<organism evidence="8 9">
    <name type="scientific">Amanita muscaria (strain Koide BX008)</name>
    <dbReference type="NCBI Taxonomy" id="946122"/>
    <lineage>
        <taxon>Eukaryota</taxon>
        <taxon>Fungi</taxon>
        <taxon>Dikarya</taxon>
        <taxon>Basidiomycota</taxon>
        <taxon>Agaricomycotina</taxon>
        <taxon>Agaricomycetes</taxon>
        <taxon>Agaricomycetidae</taxon>
        <taxon>Agaricales</taxon>
        <taxon>Pluteineae</taxon>
        <taxon>Amanitaceae</taxon>
        <taxon>Amanita</taxon>
    </lineage>
</organism>
<keyword evidence="9" id="KW-1185">Reference proteome</keyword>
<dbReference type="InParanoid" id="A0A0C2WQV1"/>
<gene>
    <name evidence="8" type="ORF">M378DRAFT_308661</name>
</gene>
<dbReference type="SMART" id="SM00066">
    <property type="entry name" value="GAL4"/>
    <property type="match status" value="1"/>
</dbReference>
<dbReference type="GO" id="GO:0008270">
    <property type="term" value="F:zinc ion binding"/>
    <property type="evidence" value="ECO:0007669"/>
    <property type="project" value="InterPro"/>
</dbReference>
<dbReference type="SUPFAM" id="SSF57701">
    <property type="entry name" value="Zn2/Cys6 DNA-binding domain"/>
    <property type="match status" value="1"/>
</dbReference>
<dbReference type="GO" id="GO:0005634">
    <property type="term" value="C:nucleus"/>
    <property type="evidence" value="ECO:0007669"/>
    <property type="project" value="UniProtKB-SubCell"/>
</dbReference>
<dbReference type="InterPro" id="IPR036864">
    <property type="entry name" value="Zn2-C6_fun-type_DNA-bd_sf"/>
</dbReference>
<feature type="domain" description="Zn(2)-C6 fungal-type" evidence="7">
    <location>
        <begin position="203"/>
        <end position="233"/>
    </location>
</feature>
<feature type="compositionally biased region" description="Polar residues" evidence="6">
    <location>
        <begin position="180"/>
        <end position="191"/>
    </location>
</feature>
<dbReference type="AlphaFoldDB" id="A0A0C2WQV1"/>
<comment type="subcellular location">
    <subcellularLocation>
        <location evidence="1">Nucleus</location>
    </subcellularLocation>
</comment>
<dbReference type="PANTHER" id="PTHR47338">
    <property type="entry name" value="ZN(II)2CYS6 TRANSCRIPTION FACTOR (EUROFUNG)-RELATED"/>
    <property type="match status" value="1"/>
</dbReference>
<dbReference type="GO" id="GO:0000981">
    <property type="term" value="F:DNA-binding transcription factor activity, RNA polymerase II-specific"/>
    <property type="evidence" value="ECO:0007669"/>
    <property type="project" value="InterPro"/>
</dbReference>
<evidence type="ECO:0000256" key="1">
    <source>
        <dbReference type="ARBA" id="ARBA00004123"/>
    </source>
</evidence>
<keyword evidence="3" id="KW-0805">Transcription regulation</keyword>
<feature type="region of interest" description="Disordered" evidence="6">
    <location>
        <begin position="1"/>
        <end position="22"/>
    </location>
</feature>
<feature type="region of interest" description="Disordered" evidence="6">
    <location>
        <begin position="234"/>
        <end position="322"/>
    </location>
</feature>
<evidence type="ECO:0000256" key="6">
    <source>
        <dbReference type="SAM" id="MobiDB-lite"/>
    </source>
</evidence>
<dbReference type="Proteomes" id="UP000054549">
    <property type="component" value="Unassembled WGS sequence"/>
</dbReference>
<sequence length="861" mass="96234">MFSDDSPKSSENGSGIQSPVFGATYSLPHGDNFRHQYDQTEFQRATASYTPRYDYMLPMNNHLEQHPFLANQQEPPNTNSDNVPNFAPSTSSFPLQSRMQTELTYSPLLSAAVVHPQSAPSQGYRQIDHRFMPPADDLRRIPGDSVHDSSYTRHTGHIGIPSMQAVILPMPSGHHHPEASGSNQAATTNSSKQRKEISNVVIACNQCRSRKIRCDSKRPTCNNCARRSNVCAYDSVPKRRGPDKHPGTRQRRPKKRSSNDPALPAPKRRRTVSSEQTDPRTTMAMNIKGDKTRQLGPNSQIPSPGSSLPAMRSSTDSGPLYKSDSPLARGLYGYNTGTSNYSYAQGPAMSSLCQPAGMNNMVTPSDRKMQWNGILTNYGLNQIADAFTYLSTDAAQWFYFLNIDHLIISLSDGDKRIHIQPAFIYASLALAMLMKSSEKGRGMAGREEALRLFGLAQSALSNSYRSGWIDIKLAAAALIMALFESSLHPLYSPDRLVRALHDLDDIVRTLKPTQKDAPDPLATKFPVGSVPTIPETISYGRAIPKRCSCLPPGVRGTIHASQAYPLPWNAVWTDEEIEAEEYRRVCWNALAVVTNYNTLCVCLGREPVNFWLADPGNYALSFPGEVIDRVSSSFGAESAESLVSPKESVWALYCRSMLLFNFCTRLIWGNLGAEDKSEFATEIMNETMSLQDSLDAHSCNINTPIMLRCQELIQNSRFIVKRTFRSIQGFEDDPARPFLSRGEADQWLSWTKQIIDQVESELSLRQDGTDKPGSMWTRKPFDITWYSSQLALSLRVWNYDRSLLSVLDLGKVVLRVIDALNRLWPNSFHQRHCEELRRKLIDACSAVGIQTPLPSHFHAVL</sequence>
<dbReference type="CDD" id="cd00067">
    <property type="entry name" value="GAL4"/>
    <property type="match status" value="1"/>
</dbReference>
<feature type="compositionally biased region" description="Polar residues" evidence="6">
    <location>
        <begin position="295"/>
        <end position="317"/>
    </location>
</feature>
<dbReference type="STRING" id="946122.A0A0C2WQV1"/>
<protein>
    <recommendedName>
        <fullName evidence="7">Zn(2)-C6 fungal-type domain-containing protein</fullName>
    </recommendedName>
</protein>
<keyword evidence="2" id="KW-0479">Metal-binding</keyword>
<dbReference type="PROSITE" id="PS00463">
    <property type="entry name" value="ZN2_CY6_FUNGAL_1"/>
    <property type="match status" value="1"/>
</dbReference>
<dbReference type="InterPro" id="IPR050815">
    <property type="entry name" value="TF_fung"/>
</dbReference>
<dbReference type="EMBL" id="KN818332">
    <property type="protein sequence ID" value="KIL58653.1"/>
    <property type="molecule type" value="Genomic_DNA"/>
</dbReference>
<name>A0A0C2WQV1_AMAMK</name>
<evidence type="ECO:0000313" key="8">
    <source>
        <dbReference type="EMBL" id="KIL58653.1"/>
    </source>
</evidence>
<feature type="region of interest" description="Disordered" evidence="6">
    <location>
        <begin position="168"/>
        <end position="195"/>
    </location>
</feature>
<keyword evidence="5" id="KW-0539">Nucleus</keyword>
<feature type="compositionally biased region" description="Basic residues" evidence="6">
    <location>
        <begin position="238"/>
        <end position="256"/>
    </location>
</feature>
<evidence type="ECO:0000256" key="2">
    <source>
        <dbReference type="ARBA" id="ARBA00022723"/>
    </source>
</evidence>